<organism evidence="5 6">
    <name type="scientific">Janibacter alkaliphilus</name>
    <dbReference type="NCBI Taxonomy" id="1069963"/>
    <lineage>
        <taxon>Bacteria</taxon>
        <taxon>Bacillati</taxon>
        <taxon>Actinomycetota</taxon>
        <taxon>Actinomycetes</taxon>
        <taxon>Micrococcales</taxon>
        <taxon>Intrasporangiaceae</taxon>
        <taxon>Janibacter</taxon>
    </lineage>
</organism>
<dbReference type="RefSeq" id="WP_246313316.1">
    <property type="nucleotide sequence ID" value="NZ_JACBZX010000001.1"/>
</dbReference>
<dbReference type="SUPFAM" id="SSF51261">
    <property type="entry name" value="Duplicated hybrid motif"/>
    <property type="match status" value="1"/>
</dbReference>
<evidence type="ECO:0000313" key="5">
    <source>
        <dbReference type="EMBL" id="NYG35686.1"/>
    </source>
</evidence>
<keyword evidence="2" id="KW-0732">Signal</keyword>
<protein>
    <recommendedName>
        <fullName evidence="7">Peptidoglycan binding domain-containing protein</fullName>
    </recommendedName>
</protein>
<accession>A0A852WY05</accession>
<dbReference type="Gene3D" id="2.70.70.10">
    <property type="entry name" value="Glucose Permease (Domain IIA)"/>
    <property type="match status" value="1"/>
</dbReference>
<feature type="chain" id="PRO_5032487979" description="Peptidoglycan binding domain-containing protein" evidence="2">
    <location>
        <begin position="40"/>
        <end position="338"/>
    </location>
</feature>
<dbReference type="GO" id="GO:0004222">
    <property type="term" value="F:metalloendopeptidase activity"/>
    <property type="evidence" value="ECO:0007669"/>
    <property type="project" value="TreeGrafter"/>
</dbReference>
<evidence type="ECO:0000313" key="6">
    <source>
        <dbReference type="Proteomes" id="UP000592181"/>
    </source>
</evidence>
<dbReference type="CDD" id="cd12797">
    <property type="entry name" value="M23_peptidase"/>
    <property type="match status" value="1"/>
</dbReference>
<keyword evidence="6" id="KW-1185">Reference proteome</keyword>
<evidence type="ECO:0000256" key="2">
    <source>
        <dbReference type="SAM" id="SignalP"/>
    </source>
</evidence>
<evidence type="ECO:0008006" key="7">
    <source>
        <dbReference type="Google" id="ProtNLM"/>
    </source>
</evidence>
<evidence type="ECO:0000259" key="4">
    <source>
        <dbReference type="Pfam" id="PF01551"/>
    </source>
</evidence>
<dbReference type="EMBL" id="JACBZX010000001">
    <property type="protein sequence ID" value="NYG35686.1"/>
    <property type="molecule type" value="Genomic_DNA"/>
</dbReference>
<dbReference type="PANTHER" id="PTHR21666">
    <property type="entry name" value="PEPTIDASE-RELATED"/>
    <property type="match status" value="1"/>
</dbReference>
<feature type="compositionally biased region" description="Low complexity" evidence="1">
    <location>
        <begin position="187"/>
        <end position="198"/>
    </location>
</feature>
<feature type="domain" description="Peptidoglycan binding-like" evidence="3">
    <location>
        <begin position="208"/>
        <end position="263"/>
    </location>
</feature>
<dbReference type="InterPro" id="IPR036366">
    <property type="entry name" value="PGBDSf"/>
</dbReference>
<reference evidence="5 6" key="1">
    <citation type="submission" date="2020-07" db="EMBL/GenBank/DDBJ databases">
        <title>Sequencing the genomes of 1000 actinobacteria strains.</title>
        <authorList>
            <person name="Klenk H.-P."/>
        </authorList>
    </citation>
    <scope>NUCLEOTIDE SEQUENCE [LARGE SCALE GENOMIC DNA]</scope>
    <source>
        <strain evidence="5 6">DSM 24723</strain>
    </source>
</reference>
<dbReference type="Pfam" id="PF01471">
    <property type="entry name" value="PG_binding_1"/>
    <property type="match status" value="2"/>
</dbReference>
<dbReference type="InterPro" id="IPR016047">
    <property type="entry name" value="M23ase_b-sheet_dom"/>
</dbReference>
<feature type="region of interest" description="Disordered" evidence="1">
    <location>
        <begin position="187"/>
        <end position="208"/>
    </location>
</feature>
<dbReference type="InterPro" id="IPR002477">
    <property type="entry name" value="Peptidoglycan-bd-like"/>
</dbReference>
<feature type="domain" description="Peptidoglycan binding-like" evidence="3">
    <location>
        <begin position="281"/>
        <end position="334"/>
    </location>
</feature>
<dbReference type="Pfam" id="PF01551">
    <property type="entry name" value="Peptidase_M23"/>
    <property type="match status" value="1"/>
</dbReference>
<dbReference type="Proteomes" id="UP000592181">
    <property type="component" value="Unassembled WGS sequence"/>
</dbReference>
<dbReference type="InterPro" id="IPR036365">
    <property type="entry name" value="PGBD-like_sf"/>
</dbReference>
<feature type="signal peptide" evidence="2">
    <location>
        <begin position="1"/>
        <end position="39"/>
    </location>
</feature>
<feature type="domain" description="M23ase beta-sheet core" evidence="4">
    <location>
        <begin position="68"/>
        <end position="158"/>
    </location>
</feature>
<dbReference type="InterPro" id="IPR011055">
    <property type="entry name" value="Dup_hybrid_motif"/>
</dbReference>
<dbReference type="Gene3D" id="1.10.101.10">
    <property type="entry name" value="PGBD-like superfamily/PGBD"/>
    <property type="match status" value="2"/>
</dbReference>
<gene>
    <name evidence="5" type="ORF">BJY28_000155</name>
</gene>
<proteinExistence type="predicted"/>
<dbReference type="AlphaFoldDB" id="A0A852WY05"/>
<dbReference type="SUPFAM" id="SSF47090">
    <property type="entry name" value="PGBD-like"/>
    <property type="match status" value="2"/>
</dbReference>
<sequence length="338" mass="34753">MTTPWTVTARPSRSRRMLAAAVSATAAAGLGLTTVGAGAAQAEDGAMIVPASGRITGNPSGYCSSGNAHEGFDIAAPAGTTVVAAADGKVRQADYASSPGHRVVIDHAGGWETRYLHLSSKSVRTGQTVTKGQVIGKVGSTGNSTGNHLHFQVERNDAVIRSSSLLNDFRCGSTVSRGKAITYSFPGLPGGSSSSSNPNYPKLRKGDRGNDVKRLQVHLTTAGHKVTADGSFGSATDAAVKAFQKKIGTKADGVVGPKTWGALETAPAKGTKLRQGSEGMEVKYLQRGINANLGTTMKVDGKFGSTTAAAVKRYQSLRGLTADAVVGPATWAKLKGGR</sequence>
<evidence type="ECO:0000259" key="3">
    <source>
        <dbReference type="Pfam" id="PF01471"/>
    </source>
</evidence>
<dbReference type="InterPro" id="IPR050570">
    <property type="entry name" value="Cell_wall_metabolism_enzyme"/>
</dbReference>
<name>A0A852WY05_9MICO</name>
<evidence type="ECO:0000256" key="1">
    <source>
        <dbReference type="SAM" id="MobiDB-lite"/>
    </source>
</evidence>
<dbReference type="PANTHER" id="PTHR21666:SF270">
    <property type="entry name" value="MUREIN HYDROLASE ACTIVATOR ENVC"/>
    <property type="match status" value="1"/>
</dbReference>
<comment type="caution">
    <text evidence="5">The sequence shown here is derived from an EMBL/GenBank/DDBJ whole genome shotgun (WGS) entry which is preliminary data.</text>
</comment>